<comment type="similarity">
    <text evidence="2">Belongs to the CD36 family.</text>
</comment>
<evidence type="ECO:0000256" key="1">
    <source>
        <dbReference type="ARBA" id="ARBA00004370"/>
    </source>
</evidence>
<dbReference type="AlphaFoldDB" id="A0A7R9MRX2"/>
<evidence type="ECO:0000256" key="2">
    <source>
        <dbReference type="ARBA" id="ARBA00010532"/>
    </source>
</evidence>
<accession>A0A7R9MRX2</accession>
<dbReference type="InterPro" id="IPR002159">
    <property type="entry name" value="CD36_fam"/>
</dbReference>
<keyword evidence="3 7" id="KW-0812">Transmembrane</keyword>
<feature type="transmembrane region" description="Helical" evidence="7">
    <location>
        <begin position="62"/>
        <end position="80"/>
    </location>
</feature>
<evidence type="ECO:0000313" key="9">
    <source>
        <dbReference type="Proteomes" id="UP000728032"/>
    </source>
</evidence>
<keyword evidence="4 7" id="KW-1133">Transmembrane helix</keyword>
<dbReference type="Pfam" id="PF01130">
    <property type="entry name" value="CD36"/>
    <property type="match status" value="1"/>
</dbReference>
<evidence type="ECO:0000256" key="7">
    <source>
        <dbReference type="SAM" id="Phobius"/>
    </source>
</evidence>
<evidence type="ECO:0000256" key="3">
    <source>
        <dbReference type="ARBA" id="ARBA00022692"/>
    </source>
</evidence>
<dbReference type="EMBL" id="CAJPVJ010040869">
    <property type="protein sequence ID" value="CAG2181906.1"/>
    <property type="molecule type" value="Genomic_DNA"/>
</dbReference>
<evidence type="ECO:0000256" key="4">
    <source>
        <dbReference type="ARBA" id="ARBA00022989"/>
    </source>
</evidence>
<keyword evidence="9" id="KW-1185">Reference proteome</keyword>
<dbReference type="Proteomes" id="UP000728032">
    <property type="component" value="Unassembled WGS sequence"/>
</dbReference>
<reference evidence="8" key="1">
    <citation type="submission" date="2020-11" db="EMBL/GenBank/DDBJ databases">
        <authorList>
            <person name="Tran Van P."/>
        </authorList>
    </citation>
    <scope>NUCLEOTIDE SEQUENCE</scope>
</reference>
<dbReference type="EMBL" id="OC955694">
    <property type="protein sequence ID" value="CAD7664769.1"/>
    <property type="molecule type" value="Genomic_DNA"/>
</dbReference>
<gene>
    <name evidence="8" type="ORF">ONB1V03_LOCUS21327</name>
</gene>
<evidence type="ECO:0000256" key="5">
    <source>
        <dbReference type="ARBA" id="ARBA00023136"/>
    </source>
</evidence>
<protein>
    <submittedName>
        <fullName evidence="8">Uncharacterized protein</fullName>
    </submittedName>
</protein>
<dbReference type="GO" id="GO:0016020">
    <property type="term" value="C:membrane"/>
    <property type="evidence" value="ECO:0007669"/>
    <property type="project" value="UniProtKB-SubCell"/>
</dbReference>
<name>A0A7R9MRX2_9ACAR</name>
<feature type="non-terminal residue" evidence="8">
    <location>
        <position position="1"/>
    </location>
</feature>
<evidence type="ECO:0000313" key="8">
    <source>
        <dbReference type="EMBL" id="CAD7664769.1"/>
    </source>
</evidence>
<dbReference type="OrthoDB" id="6497691at2759"/>
<proteinExistence type="inferred from homology"/>
<organism evidence="8">
    <name type="scientific">Oppiella nova</name>
    <dbReference type="NCBI Taxonomy" id="334625"/>
    <lineage>
        <taxon>Eukaryota</taxon>
        <taxon>Metazoa</taxon>
        <taxon>Ecdysozoa</taxon>
        <taxon>Arthropoda</taxon>
        <taxon>Chelicerata</taxon>
        <taxon>Arachnida</taxon>
        <taxon>Acari</taxon>
        <taxon>Acariformes</taxon>
        <taxon>Sarcoptiformes</taxon>
        <taxon>Oribatida</taxon>
        <taxon>Brachypylina</taxon>
        <taxon>Oppioidea</taxon>
        <taxon>Oppiidae</taxon>
        <taxon>Oppiella</taxon>
    </lineage>
</organism>
<keyword evidence="5 7" id="KW-0472">Membrane</keyword>
<evidence type="ECO:0000256" key="6">
    <source>
        <dbReference type="ARBA" id="ARBA00023180"/>
    </source>
</evidence>
<keyword evidence="6" id="KW-0325">Glycoprotein</keyword>
<comment type="subcellular location">
    <subcellularLocation>
        <location evidence="1">Membrane</location>
    </subcellularLocation>
</comment>
<sequence length="113" mass="12812">MDRQHRWKEIISWGKDEETVKFWALSSWKFDAERTVGSRKDKLTIVNLPAMAGVIRGLIEKLPLSFVIAPVVFGAVNVLFMTHGEGLLRQVTAAQLIEGYPFRILDTIDVVTK</sequence>